<proteinExistence type="predicted"/>
<accession>A0A6G0TK50</accession>
<dbReference type="AlphaFoldDB" id="A0A6G0TK50"/>
<keyword evidence="3" id="KW-1185">Reference proteome</keyword>
<keyword evidence="1" id="KW-0472">Membrane</keyword>
<dbReference type="EMBL" id="VYZN01000036">
    <property type="protein sequence ID" value="KAE9533243.1"/>
    <property type="molecule type" value="Genomic_DNA"/>
</dbReference>
<dbReference type="Proteomes" id="UP000475862">
    <property type="component" value="Unassembled WGS sequence"/>
</dbReference>
<comment type="caution">
    <text evidence="2">The sequence shown here is derived from an EMBL/GenBank/DDBJ whole genome shotgun (WGS) entry which is preliminary data.</text>
</comment>
<evidence type="ECO:0000313" key="3">
    <source>
        <dbReference type="Proteomes" id="UP000475862"/>
    </source>
</evidence>
<organism evidence="2 3">
    <name type="scientific">Aphis glycines</name>
    <name type="common">Soybean aphid</name>
    <dbReference type="NCBI Taxonomy" id="307491"/>
    <lineage>
        <taxon>Eukaryota</taxon>
        <taxon>Metazoa</taxon>
        <taxon>Ecdysozoa</taxon>
        <taxon>Arthropoda</taxon>
        <taxon>Hexapoda</taxon>
        <taxon>Insecta</taxon>
        <taxon>Pterygota</taxon>
        <taxon>Neoptera</taxon>
        <taxon>Paraneoptera</taxon>
        <taxon>Hemiptera</taxon>
        <taxon>Sternorrhyncha</taxon>
        <taxon>Aphidomorpha</taxon>
        <taxon>Aphidoidea</taxon>
        <taxon>Aphididae</taxon>
        <taxon>Aphidini</taxon>
        <taxon>Aphis</taxon>
        <taxon>Aphis</taxon>
    </lineage>
</organism>
<keyword evidence="1" id="KW-1133">Transmembrane helix</keyword>
<protein>
    <submittedName>
        <fullName evidence="2">Uncharacterized protein</fullName>
    </submittedName>
</protein>
<evidence type="ECO:0000256" key="1">
    <source>
        <dbReference type="SAM" id="Phobius"/>
    </source>
</evidence>
<reference evidence="2 3" key="1">
    <citation type="submission" date="2019-08" db="EMBL/GenBank/DDBJ databases">
        <title>The genome of the soybean aphid Biotype 1, its phylome, world population structure and adaptation to the North American continent.</title>
        <authorList>
            <person name="Giordano R."/>
            <person name="Donthu R.K."/>
            <person name="Hernandez A.G."/>
            <person name="Wright C.L."/>
            <person name="Zimin A.V."/>
        </authorList>
    </citation>
    <scope>NUCLEOTIDE SEQUENCE [LARGE SCALE GENOMIC DNA]</scope>
    <source>
        <tissue evidence="2">Whole aphids</tissue>
    </source>
</reference>
<feature type="transmembrane region" description="Helical" evidence="1">
    <location>
        <begin position="20"/>
        <end position="38"/>
    </location>
</feature>
<gene>
    <name evidence="2" type="ORF">AGLY_009284</name>
</gene>
<sequence length="331" mass="38893">MKNLVLYFQFLVINTKNFMIFQLQIYLQIFAFSTDFTLQKKILITIENFSVFVLQPYKKIDSVENWFCVKIAVFPSFFFLLFSIFLKTVGKCLLFTSIMHQGYSLFHRKPPPKFEIEALFRLVMLYTDTKTKKHTSFGALYCVFYLLNISIFKESIHVCIVMIRCEELNVEKNIFKEEIDVHRVKFECSRRYTFNILYTSDTTYRPVSALDFAIRVAQDNGRRRCIMTESCICDLTFMYLNLIPIPCNFLTLVVDLKQYFPLCFLTLCTYIELRRKTGKSGLASRSQVDSMTNSNLFSEFLSLYCINRFIRENLLTAVCPVTETLPPPYPA</sequence>
<keyword evidence="1" id="KW-0812">Transmembrane</keyword>
<name>A0A6G0TK50_APHGL</name>
<evidence type="ECO:0000313" key="2">
    <source>
        <dbReference type="EMBL" id="KAE9533243.1"/>
    </source>
</evidence>